<sequence length="278" mass="30111">MNQPTFSKNLPAPLRMLIRPMLYFSILLHGGFLLIPLPEPPPEVVEVEPEPVAVRPLSPSPPPPSPSPSPTPTPTPPPVQTPPSPVVTPPPTPVVQPPPPTPRRPSPPPPQPTPPPEIDPFLGAELFETPPPTPSPTPEVVQTPEPTPTPEPEPTPEVVQTPEPEPTPEVAELPEDPLTEFPHIAGAQTGCEGQCWQIQQRSTSVARNLLESLEAQGFTIRRTDGDRTGERIYEVSKDGEVQYYISLFSTLDGGTKYAIAAEPLKREDLANLNEELSP</sequence>
<feature type="compositionally biased region" description="Pro residues" evidence="1">
    <location>
        <begin position="145"/>
        <end position="155"/>
    </location>
</feature>
<feature type="region of interest" description="Disordered" evidence="1">
    <location>
        <begin position="40"/>
        <end position="175"/>
    </location>
</feature>
<comment type="caution">
    <text evidence="2">The sequence shown here is derived from an EMBL/GenBank/DDBJ whole genome shotgun (WGS) entry which is preliminary data.</text>
</comment>
<organism evidence="2">
    <name type="scientific">Desertifilum tharense IPPAS B-1220</name>
    <dbReference type="NCBI Taxonomy" id="1781255"/>
    <lineage>
        <taxon>Bacteria</taxon>
        <taxon>Bacillati</taxon>
        <taxon>Cyanobacteriota</taxon>
        <taxon>Cyanophyceae</taxon>
        <taxon>Desertifilales</taxon>
        <taxon>Desertifilaceae</taxon>
        <taxon>Desertifilum</taxon>
    </lineage>
</organism>
<protein>
    <submittedName>
        <fullName evidence="2">Uncharacterized protein</fullName>
    </submittedName>
</protein>
<dbReference type="STRING" id="1781255.BH720_01275"/>
<evidence type="ECO:0000256" key="1">
    <source>
        <dbReference type="SAM" id="MobiDB-lite"/>
    </source>
</evidence>
<dbReference type="EMBL" id="MJGC01000016">
    <property type="protein sequence ID" value="OEJ77089.1"/>
    <property type="molecule type" value="Genomic_DNA"/>
</dbReference>
<evidence type="ECO:0000313" key="2">
    <source>
        <dbReference type="EMBL" id="OEJ77089.1"/>
    </source>
</evidence>
<dbReference type="AlphaFoldDB" id="A0A1E5QQZ7"/>
<proteinExistence type="predicted"/>
<dbReference type="PRINTS" id="PR01217">
    <property type="entry name" value="PRICHEXTENSN"/>
</dbReference>
<feature type="compositionally biased region" description="Pro residues" evidence="1">
    <location>
        <begin position="58"/>
        <end position="118"/>
    </location>
</feature>
<name>A0A1E5QQZ7_9CYAN</name>
<accession>A0A1E5QQZ7</accession>
<gene>
    <name evidence="2" type="ORF">BH720_01275</name>
</gene>
<reference evidence="2" key="1">
    <citation type="submission" date="2016-09" db="EMBL/GenBank/DDBJ databases">
        <title>Draft genome of thermotolerant cyanobacterium Desertifilum sp. strain IPPAS B-1220.</title>
        <authorList>
            <person name="Sinetova M.A."/>
            <person name="Bolakhan K."/>
            <person name="Zayadan B.K."/>
            <person name="Mironov K.S."/>
            <person name="Ustinova V."/>
            <person name="Kupriyanova E.V."/>
            <person name="Sidorov R.A."/>
            <person name="Skrypnik A.N."/>
            <person name="Gogoleva N.E."/>
            <person name="Gogolev Y.V."/>
            <person name="Los D.A."/>
        </authorList>
    </citation>
    <scope>NUCLEOTIDE SEQUENCE [LARGE SCALE GENOMIC DNA]</scope>
    <source>
        <strain evidence="2">IPPAS B-1220</strain>
    </source>
</reference>